<comment type="similarity">
    <text evidence="2">Belongs to the class-II aminoacyl-tRNA synthetase family. Type 2 subfamily.</text>
</comment>
<gene>
    <name evidence="15" type="ORF">EMPS_01798</name>
</gene>
<dbReference type="SUPFAM" id="SSF55681">
    <property type="entry name" value="Class II aaRS and biotin synthetases"/>
    <property type="match status" value="1"/>
</dbReference>
<dbReference type="GO" id="GO:0006422">
    <property type="term" value="P:aspartyl-tRNA aminoacylation"/>
    <property type="evidence" value="ECO:0007669"/>
    <property type="project" value="InterPro"/>
</dbReference>
<dbReference type="InterPro" id="IPR012340">
    <property type="entry name" value="NA-bd_OB-fold"/>
</dbReference>
<keyword evidence="10" id="KW-0030">Aminoacyl-tRNA synthetase</keyword>
<evidence type="ECO:0000313" key="15">
    <source>
        <dbReference type="EMBL" id="GJJ69452.1"/>
    </source>
</evidence>
<dbReference type="SUPFAM" id="SSF50249">
    <property type="entry name" value="Nucleic acid-binding proteins"/>
    <property type="match status" value="1"/>
</dbReference>
<feature type="domain" description="Aminoacyl-transfer RNA synthetases class-II family profile" evidence="14">
    <location>
        <begin position="241"/>
        <end position="538"/>
    </location>
</feature>
<dbReference type="FunFam" id="2.40.50.140:FF:000132">
    <property type="entry name" value="Aspartyl-tRNA synthetase, cytoplasmic"/>
    <property type="match status" value="1"/>
</dbReference>
<evidence type="ECO:0000256" key="7">
    <source>
        <dbReference type="ARBA" id="ARBA00022741"/>
    </source>
</evidence>
<dbReference type="Gene3D" id="3.30.930.10">
    <property type="entry name" value="Bira Bifunctional Protein, Domain 2"/>
    <property type="match status" value="1"/>
</dbReference>
<keyword evidence="16" id="KW-1185">Reference proteome</keyword>
<feature type="compositionally biased region" description="Basic and acidic residues" evidence="13">
    <location>
        <begin position="32"/>
        <end position="58"/>
    </location>
</feature>
<evidence type="ECO:0000256" key="3">
    <source>
        <dbReference type="ARBA" id="ARBA00012841"/>
    </source>
</evidence>
<evidence type="ECO:0000256" key="4">
    <source>
        <dbReference type="ARBA" id="ARBA00018853"/>
    </source>
</evidence>
<reference evidence="15" key="1">
    <citation type="submission" date="2021-11" db="EMBL/GenBank/DDBJ databases">
        <authorList>
            <person name="Herlambang A."/>
            <person name="Guo Y."/>
            <person name="Takashima Y."/>
            <person name="Nishizawa T."/>
        </authorList>
    </citation>
    <scope>NUCLEOTIDE SEQUENCE</scope>
    <source>
        <strain evidence="15">E1425</strain>
    </source>
</reference>
<dbReference type="NCBIfam" id="NF003483">
    <property type="entry name" value="PRK05159.1"/>
    <property type="match status" value="1"/>
</dbReference>
<dbReference type="FunFam" id="3.30.930.10:FF:000013">
    <property type="entry name" value="Aspartate--tRNA ligase, cytoplasmic"/>
    <property type="match status" value="1"/>
</dbReference>
<comment type="subcellular location">
    <subcellularLocation>
        <location evidence="1">Cytoplasm</location>
    </subcellularLocation>
</comment>
<keyword evidence="5" id="KW-0963">Cytoplasm</keyword>
<dbReference type="InterPro" id="IPR004365">
    <property type="entry name" value="NA-bd_OB_tRNA"/>
</dbReference>
<feature type="compositionally biased region" description="Basic and acidic residues" evidence="13">
    <location>
        <begin position="76"/>
        <end position="90"/>
    </location>
</feature>
<dbReference type="GO" id="GO:0017101">
    <property type="term" value="C:aminoacyl-tRNA synthetase multienzyme complex"/>
    <property type="evidence" value="ECO:0007669"/>
    <property type="project" value="TreeGrafter"/>
</dbReference>
<dbReference type="InterPro" id="IPR045864">
    <property type="entry name" value="aa-tRNA-synth_II/BPL/LPL"/>
</dbReference>
<dbReference type="PANTHER" id="PTHR43450">
    <property type="entry name" value="ASPARTYL-TRNA SYNTHETASE"/>
    <property type="match status" value="1"/>
</dbReference>
<dbReference type="Gene3D" id="2.40.50.140">
    <property type="entry name" value="Nucleic acid-binding proteins"/>
    <property type="match status" value="1"/>
</dbReference>
<evidence type="ECO:0000256" key="8">
    <source>
        <dbReference type="ARBA" id="ARBA00022840"/>
    </source>
</evidence>
<accession>A0A9P3H489</accession>
<dbReference type="InterPro" id="IPR002312">
    <property type="entry name" value="Asp/Asn-tRNA-synth_IIb"/>
</dbReference>
<dbReference type="PANTHER" id="PTHR43450:SF1">
    <property type="entry name" value="ASPARTATE--TRNA LIGASE, CYTOPLASMIC"/>
    <property type="match status" value="1"/>
</dbReference>
<dbReference type="InterPro" id="IPR006195">
    <property type="entry name" value="aa-tRNA-synth_II"/>
</dbReference>
<dbReference type="CDD" id="cd04320">
    <property type="entry name" value="AspRS_cyto_N"/>
    <property type="match status" value="1"/>
</dbReference>
<evidence type="ECO:0000256" key="2">
    <source>
        <dbReference type="ARBA" id="ARBA00005312"/>
    </source>
</evidence>
<keyword evidence="9" id="KW-0648">Protein biosynthesis</keyword>
<dbReference type="EMBL" id="BQFW01000002">
    <property type="protein sequence ID" value="GJJ69452.1"/>
    <property type="molecule type" value="Genomic_DNA"/>
</dbReference>
<keyword evidence="7" id="KW-0547">Nucleotide-binding</keyword>
<name>A0A9P3H489_9FUNG</name>
<dbReference type="InterPro" id="IPR004523">
    <property type="entry name" value="Asp-tRNA_synthase_2"/>
</dbReference>
<dbReference type="GO" id="GO:0003723">
    <property type="term" value="F:RNA binding"/>
    <property type="evidence" value="ECO:0007669"/>
    <property type="project" value="TreeGrafter"/>
</dbReference>
<evidence type="ECO:0000256" key="13">
    <source>
        <dbReference type="SAM" id="MobiDB-lite"/>
    </source>
</evidence>
<dbReference type="Pfam" id="PF00152">
    <property type="entry name" value="tRNA-synt_2"/>
    <property type="match status" value="1"/>
</dbReference>
<dbReference type="InterPro" id="IPR004364">
    <property type="entry name" value="Aa-tRNA-synt_II"/>
</dbReference>
<dbReference type="CDD" id="cd00776">
    <property type="entry name" value="AsxRS_core"/>
    <property type="match status" value="1"/>
</dbReference>
<reference evidence="15" key="2">
    <citation type="journal article" date="2022" name="Microbiol. Resour. Announc.">
        <title>Whole-Genome Sequence of Entomortierella parvispora E1425, a Mucoromycotan Fungus Associated with Burkholderiaceae-Related Endosymbiotic Bacteria.</title>
        <authorList>
            <person name="Herlambang A."/>
            <person name="Guo Y."/>
            <person name="Takashima Y."/>
            <person name="Narisawa K."/>
            <person name="Ohta H."/>
            <person name="Nishizawa T."/>
        </authorList>
    </citation>
    <scope>NUCLEOTIDE SEQUENCE</scope>
    <source>
        <strain evidence="15">E1425</strain>
    </source>
</reference>
<dbReference type="Proteomes" id="UP000827284">
    <property type="component" value="Unassembled WGS sequence"/>
</dbReference>
<keyword evidence="8" id="KW-0067">ATP-binding</keyword>
<sequence length="546" mass="62186">MADAEQIEQVTKQVQDVVLDEHGKPLSKSALKKLEKEKLKKERAEKDALARKAQEEAKAANTPDCSKGLYGKKPMNRSEDRPGLKHEKLPDITASRAGDKVWIRARVQTCRPTGGNMCFFVLRQNSSTIQGLVVCDKETISKQMVKFAQGISTESIVLLEGTVAVPKEPVTGCTVQDAEIAISQLFVTGEAQGRLPFNLADASRPETDFEKEDAQFSKVSLHTRLENRVFDLRTITNQSIFRIQAGVCKLFREFLEKKGFMEIHTPKIIGAATEGGANVFKVKYFDTDAFLAQSPQFYKQMVVCGDFERVFEIGSVFRAENSFTHRHMTEFIGLDLEMAFEEHYHEILDVFDELFVHIFTGLETEYAADLEVVHRQYPFEKFQFLPKTLRLEYKDAVALLRENGVEMGDYDDLSTEIEKKLGQLVKAKYHTDFFMLDKFPLEVRPFYTMPDPKNPKYSNSYDFFMRGEEILSGAQRIHDPDFLIERAKAHDVDPESIKNYVDAFRMGAPPHGGGGIGLERVIFFYLNLGNIRRVSLFPRDPNRLTP</sequence>
<evidence type="ECO:0000256" key="12">
    <source>
        <dbReference type="ARBA" id="ARBA00047904"/>
    </source>
</evidence>
<dbReference type="HAMAP" id="MF_02075">
    <property type="entry name" value="Asp_tRNA_synth_type2"/>
    <property type="match status" value="1"/>
</dbReference>
<protein>
    <recommendedName>
        <fullName evidence="4">Aspartate--tRNA ligase, cytoplasmic</fullName>
        <ecNumber evidence="3">6.1.1.12</ecNumber>
    </recommendedName>
    <alternativeName>
        <fullName evidence="11">Aspartyl-tRNA synthetase</fullName>
    </alternativeName>
</protein>
<evidence type="ECO:0000256" key="10">
    <source>
        <dbReference type="ARBA" id="ARBA00023146"/>
    </source>
</evidence>
<dbReference type="OrthoDB" id="372395at2759"/>
<dbReference type="PROSITE" id="PS50862">
    <property type="entry name" value="AA_TRNA_LIGASE_II"/>
    <property type="match status" value="1"/>
</dbReference>
<dbReference type="GO" id="GO:0005829">
    <property type="term" value="C:cytosol"/>
    <property type="evidence" value="ECO:0007669"/>
    <property type="project" value="TreeGrafter"/>
</dbReference>
<feature type="region of interest" description="Disordered" evidence="13">
    <location>
        <begin position="19"/>
        <end position="91"/>
    </location>
</feature>
<dbReference type="GO" id="GO:0004815">
    <property type="term" value="F:aspartate-tRNA ligase activity"/>
    <property type="evidence" value="ECO:0007669"/>
    <property type="project" value="UniProtKB-EC"/>
</dbReference>
<comment type="catalytic activity">
    <reaction evidence="12">
        <text>tRNA(Asp) + L-aspartate + ATP = L-aspartyl-tRNA(Asp) + AMP + diphosphate</text>
        <dbReference type="Rhea" id="RHEA:19649"/>
        <dbReference type="Rhea" id="RHEA-COMP:9660"/>
        <dbReference type="Rhea" id="RHEA-COMP:9678"/>
        <dbReference type="ChEBI" id="CHEBI:29991"/>
        <dbReference type="ChEBI" id="CHEBI:30616"/>
        <dbReference type="ChEBI" id="CHEBI:33019"/>
        <dbReference type="ChEBI" id="CHEBI:78442"/>
        <dbReference type="ChEBI" id="CHEBI:78516"/>
        <dbReference type="ChEBI" id="CHEBI:456215"/>
        <dbReference type="EC" id="6.1.1.12"/>
    </reaction>
</comment>
<organism evidence="15 16">
    <name type="scientific">Entomortierella parvispora</name>
    <dbReference type="NCBI Taxonomy" id="205924"/>
    <lineage>
        <taxon>Eukaryota</taxon>
        <taxon>Fungi</taxon>
        <taxon>Fungi incertae sedis</taxon>
        <taxon>Mucoromycota</taxon>
        <taxon>Mortierellomycotina</taxon>
        <taxon>Mortierellomycetes</taxon>
        <taxon>Mortierellales</taxon>
        <taxon>Mortierellaceae</taxon>
        <taxon>Entomortierella</taxon>
    </lineage>
</organism>
<evidence type="ECO:0000259" key="14">
    <source>
        <dbReference type="PROSITE" id="PS50862"/>
    </source>
</evidence>
<dbReference type="NCBIfam" id="TIGR00458">
    <property type="entry name" value="aspS_nondisc"/>
    <property type="match status" value="1"/>
</dbReference>
<evidence type="ECO:0000256" key="9">
    <source>
        <dbReference type="ARBA" id="ARBA00022917"/>
    </source>
</evidence>
<evidence type="ECO:0000256" key="5">
    <source>
        <dbReference type="ARBA" id="ARBA00022490"/>
    </source>
</evidence>
<comment type="caution">
    <text evidence="15">The sequence shown here is derived from an EMBL/GenBank/DDBJ whole genome shotgun (WGS) entry which is preliminary data.</text>
</comment>
<evidence type="ECO:0000256" key="11">
    <source>
        <dbReference type="ARBA" id="ARBA00033155"/>
    </source>
</evidence>
<dbReference type="Pfam" id="PF01336">
    <property type="entry name" value="tRNA_anti-codon"/>
    <property type="match status" value="1"/>
</dbReference>
<dbReference type="AlphaFoldDB" id="A0A9P3H489"/>
<evidence type="ECO:0000313" key="16">
    <source>
        <dbReference type="Proteomes" id="UP000827284"/>
    </source>
</evidence>
<proteinExistence type="inferred from homology"/>
<evidence type="ECO:0000256" key="1">
    <source>
        <dbReference type="ARBA" id="ARBA00004496"/>
    </source>
</evidence>
<dbReference type="GO" id="GO:0005524">
    <property type="term" value="F:ATP binding"/>
    <property type="evidence" value="ECO:0007669"/>
    <property type="project" value="UniProtKB-KW"/>
</dbReference>
<evidence type="ECO:0000256" key="6">
    <source>
        <dbReference type="ARBA" id="ARBA00022598"/>
    </source>
</evidence>
<keyword evidence="6" id="KW-0436">Ligase</keyword>
<dbReference type="PRINTS" id="PR01042">
    <property type="entry name" value="TRNASYNTHASP"/>
</dbReference>
<dbReference type="EC" id="6.1.1.12" evidence="3"/>